<reference evidence="2 3" key="1">
    <citation type="submission" date="2023-05" db="EMBL/GenBank/DDBJ databases">
        <title>YMD87, complete Genome.</title>
        <authorList>
            <person name="Zhang J."/>
            <person name="Xu X."/>
        </authorList>
    </citation>
    <scope>NUCLEOTIDE SEQUENCE [LARGE SCALE GENOMIC DNA]</scope>
    <source>
        <strain evidence="2 3">YMD87</strain>
    </source>
</reference>
<dbReference type="InterPro" id="IPR036291">
    <property type="entry name" value="NAD(P)-bd_dom_sf"/>
</dbReference>
<evidence type="ECO:0000259" key="1">
    <source>
        <dbReference type="Pfam" id="PF01370"/>
    </source>
</evidence>
<keyword evidence="3" id="KW-1185">Reference proteome</keyword>
<evidence type="ECO:0000313" key="2">
    <source>
        <dbReference type="EMBL" id="WGW04456.1"/>
    </source>
</evidence>
<proteinExistence type="predicted"/>
<dbReference type="RefSeq" id="WP_282301090.1">
    <property type="nucleotide sequence ID" value="NZ_CP124616.1"/>
</dbReference>
<organism evidence="2 3">
    <name type="scientific">Tropicibacter oceani</name>
    <dbReference type="NCBI Taxonomy" id="3058420"/>
    <lineage>
        <taxon>Bacteria</taxon>
        <taxon>Pseudomonadati</taxon>
        <taxon>Pseudomonadota</taxon>
        <taxon>Alphaproteobacteria</taxon>
        <taxon>Rhodobacterales</taxon>
        <taxon>Roseobacteraceae</taxon>
        <taxon>Tropicibacter</taxon>
    </lineage>
</organism>
<dbReference type="PANTHER" id="PTHR48079">
    <property type="entry name" value="PROTEIN YEEZ"/>
    <property type="match status" value="1"/>
</dbReference>
<dbReference type="Gene3D" id="3.40.50.720">
    <property type="entry name" value="NAD(P)-binding Rossmann-like Domain"/>
    <property type="match status" value="1"/>
</dbReference>
<dbReference type="InterPro" id="IPR051783">
    <property type="entry name" value="NAD(P)-dependent_oxidoreduct"/>
</dbReference>
<evidence type="ECO:0000313" key="3">
    <source>
        <dbReference type="Proteomes" id="UP001241605"/>
    </source>
</evidence>
<accession>A0ABY8QKA1</accession>
<feature type="domain" description="NAD-dependent epimerase/dehydratase" evidence="1">
    <location>
        <begin position="8"/>
        <end position="214"/>
    </location>
</feature>
<sequence>MGEMTRLMITGATGFVGSAAVRAARARGLKVVATYRKQPLPEWAGDTGILAVKVDLAQDPAGLASAMEGVGAVIHAAAHLGGDAAAHKADTLRGTAAILDAAPGTARIVLVSSIAVYDTMRLTPGDRLDESAPLEDPDHARDAYTAAKLRQEDMVRSARPEAWLIRAGAVYGPGRTWNALMGFWASKLHVQIGQTGELPLIHVDHLADVLIRAALAEPDGIQAVNALDDDRPSRARFQAAHRRLTGWPKLVLPVPFGLWLGFVRLLKPVSARLPGLFVEPILRARLMPLVYPNTALRHALGGKDIDSFEAMLARSVRGAA</sequence>
<dbReference type="EMBL" id="CP124616">
    <property type="protein sequence ID" value="WGW04456.1"/>
    <property type="molecule type" value="Genomic_DNA"/>
</dbReference>
<protein>
    <submittedName>
        <fullName evidence="2">NAD-dependent epimerase/dehydratase family protein</fullName>
    </submittedName>
</protein>
<dbReference type="SUPFAM" id="SSF51735">
    <property type="entry name" value="NAD(P)-binding Rossmann-fold domains"/>
    <property type="match status" value="1"/>
</dbReference>
<dbReference type="Proteomes" id="UP001241605">
    <property type="component" value="Chromosome"/>
</dbReference>
<dbReference type="Pfam" id="PF01370">
    <property type="entry name" value="Epimerase"/>
    <property type="match status" value="1"/>
</dbReference>
<name>A0ABY8QKA1_9RHOB</name>
<dbReference type="InterPro" id="IPR001509">
    <property type="entry name" value="Epimerase_deHydtase"/>
</dbReference>
<dbReference type="PANTHER" id="PTHR48079:SF6">
    <property type="entry name" value="NAD(P)-BINDING DOMAIN-CONTAINING PROTEIN-RELATED"/>
    <property type="match status" value="1"/>
</dbReference>
<gene>
    <name evidence="2" type="ORF">QF118_02605</name>
</gene>